<keyword evidence="2" id="KW-0479">Metal-binding</keyword>
<dbReference type="Gene3D" id="2.60.120.590">
    <property type="entry name" value="Alpha-ketoglutarate-dependent dioxygenase AlkB-like"/>
    <property type="match status" value="1"/>
</dbReference>
<dbReference type="InterPro" id="IPR032862">
    <property type="entry name" value="ALKBH6"/>
</dbReference>
<gene>
    <name evidence="7" type="ORF">AKO1_008806</name>
</gene>
<keyword evidence="3 7" id="KW-0223">Dioxygenase</keyword>
<organism evidence="7 8">
    <name type="scientific">Acrasis kona</name>
    <dbReference type="NCBI Taxonomy" id="1008807"/>
    <lineage>
        <taxon>Eukaryota</taxon>
        <taxon>Discoba</taxon>
        <taxon>Heterolobosea</taxon>
        <taxon>Tetramitia</taxon>
        <taxon>Eutetramitia</taxon>
        <taxon>Acrasidae</taxon>
        <taxon>Acrasis</taxon>
    </lineage>
</organism>
<keyword evidence="5" id="KW-0408">Iron</keyword>
<evidence type="ECO:0000256" key="3">
    <source>
        <dbReference type="ARBA" id="ARBA00022964"/>
    </source>
</evidence>
<reference evidence="7 8" key="1">
    <citation type="submission" date="2024-03" db="EMBL/GenBank/DDBJ databases">
        <title>The Acrasis kona genome and developmental transcriptomes reveal deep origins of eukaryotic multicellular pathways.</title>
        <authorList>
            <person name="Sheikh S."/>
            <person name="Fu C.-J."/>
            <person name="Brown M.W."/>
            <person name="Baldauf S.L."/>
        </authorList>
    </citation>
    <scope>NUCLEOTIDE SEQUENCE [LARGE SCALE GENOMIC DNA]</scope>
    <source>
        <strain evidence="7 8">ATCC MYA-3509</strain>
    </source>
</reference>
<evidence type="ECO:0000259" key="6">
    <source>
        <dbReference type="Pfam" id="PF13532"/>
    </source>
</evidence>
<dbReference type="PANTHER" id="PTHR46030:SF1">
    <property type="entry name" value="ALPHA-KETOGLUTARATE-DEPENDENT DIOXYGENASE ALKB HOMOLOG 6"/>
    <property type="match status" value="1"/>
</dbReference>
<evidence type="ECO:0000313" key="8">
    <source>
        <dbReference type="Proteomes" id="UP001431209"/>
    </source>
</evidence>
<dbReference type="EMBL" id="JAOPGA020001434">
    <property type="protein sequence ID" value="KAL0488341.1"/>
    <property type="molecule type" value="Genomic_DNA"/>
</dbReference>
<evidence type="ECO:0000313" key="7">
    <source>
        <dbReference type="EMBL" id="KAL0488341.1"/>
    </source>
</evidence>
<protein>
    <submittedName>
        <fullName evidence="7">Alpha-ketoglutarate-dependent dioxygenase alkB</fullName>
    </submittedName>
</protein>
<sequence>MPKDKHSESDDFRYKFLCNTHVRSSTRMTSIDFSAMLREERLKSRVKKVRPIFDQHPPLRLSDFKLDPRGVYYIENFISIKEEQSLLDEIYKPSTKDEDKWVTLTKRRLKNLGGTPHPDGMLSCDMPEYIKQLLKVLSNAHLEVKDVCDIHDNPSYNQILLNEYIDGRGISFHKDGDLYLPVALILNMSSPALIEFRKTPTSTTEFSVLMKPKSLLIFTDDAYNKYYHGIKDSDFDVVDESCINMNALAVGDTIKRNNKRVSLTIRSCPKVLERKFSQHHKEEEARMRSWWLSSISEKASKSTEEA</sequence>
<dbReference type="InterPro" id="IPR027450">
    <property type="entry name" value="AlkB-like"/>
</dbReference>
<comment type="caution">
    <text evidence="7">The sequence shown here is derived from an EMBL/GenBank/DDBJ whole genome shotgun (WGS) entry which is preliminary data.</text>
</comment>
<dbReference type="PANTHER" id="PTHR46030">
    <property type="entry name" value="ALPHA-KETOGLUTARATE-DEPENDENT DIOXYGENASE ALKB HOMOLOG 6"/>
    <property type="match status" value="1"/>
</dbReference>
<keyword evidence="8" id="KW-1185">Reference proteome</keyword>
<dbReference type="SUPFAM" id="SSF51197">
    <property type="entry name" value="Clavaminate synthase-like"/>
    <property type="match status" value="1"/>
</dbReference>
<dbReference type="AlphaFoldDB" id="A0AAW2ZGP0"/>
<dbReference type="Pfam" id="PF13532">
    <property type="entry name" value="2OG-FeII_Oxy_2"/>
    <property type="match status" value="1"/>
</dbReference>
<feature type="domain" description="Alpha-ketoglutarate-dependent dioxygenase AlkB-like" evidence="6">
    <location>
        <begin position="125"/>
        <end position="266"/>
    </location>
</feature>
<dbReference type="GO" id="GO:0051213">
    <property type="term" value="F:dioxygenase activity"/>
    <property type="evidence" value="ECO:0007669"/>
    <property type="project" value="UniProtKB-KW"/>
</dbReference>
<accession>A0AAW2ZGP0</accession>
<comment type="similarity">
    <text evidence="1">Belongs to the alkB family.</text>
</comment>
<evidence type="ECO:0000256" key="1">
    <source>
        <dbReference type="ARBA" id="ARBA00007879"/>
    </source>
</evidence>
<evidence type="ECO:0000256" key="5">
    <source>
        <dbReference type="ARBA" id="ARBA00023004"/>
    </source>
</evidence>
<dbReference type="InterPro" id="IPR037151">
    <property type="entry name" value="AlkB-like_sf"/>
</dbReference>
<dbReference type="GO" id="GO:0005634">
    <property type="term" value="C:nucleus"/>
    <property type="evidence" value="ECO:0007669"/>
    <property type="project" value="TreeGrafter"/>
</dbReference>
<evidence type="ECO:0000256" key="2">
    <source>
        <dbReference type="ARBA" id="ARBA00022723"/>
    </source>
</evidence>
<evidence type="ECO:0000256" key="4">
    <source>
        <dbReference type="ARBA" id="ARBA00023002"/>
    </source>
</evidence>
<dbReference type="Proteomes" id="UP001431209">
    <property type="component" value="Unassembled WGS sequence"/>
</dbReference>
<proteinExistence type="inferred from homology"/>
<dbReference type="GO" id="GO:0046872">
    <property type="term" value="F:metal ion binding"/>
    <property type="evidence" value="ECO:0007669"/>
    <property type="project" value="UniProtKB-KW"/>
</dbReference>
<keyword evidence="4" id="KW-0560">Oxidoreductase</keyword>
<name>A0AAW2ZGP0_9EUKA</name>